<dbReference type="NCBIfam" id="TIGR01007">
    <property type="entry name" value="eps_fam"/>
    <property type="match status" value="1"/>
</dbReference>
<comment type="similarity">
    <text evidence="2">Belongs to the etk/wzc family.</text>
</comment>
<dbReference type="eggNOG" id="COG3206">
    <property type="taxonomic scope" value="Bacteria"/>
</dbReference>
<organism evidence="22 23">
    <name type="scientific">Paraburkholderia phymatum (strain DSM 17167 / CIP 108236 / LMG 21445 / STM815)</name>
    <name type="common">Burkholderia phymatum</name>
    <dbReference type="NCBI Taxonomy" id="391038"/>
    <lineage>
        <taxon>Bacteria</taxon>
        <taxon>Pseudomonadati</taxon>
        <taxon>Pseudomonadota</taxon>
        <taxon>Betaproteobacteria</taxon>
        <taxon>Burkholderiales</taxon>
        <taxon>Burkholderiaceae</taxon>
        <taxon>Paraburkholderia</taxon>
    </lineage>
</organism>
<dbReference type="GO" id="GO:0000271">
    <property type="term" value="P:polysaccharide biosynthetic process"/>
    <property type="evidence" value="ECO:0007669"/>
    <property type="project" value="UniProtKB-KW"/>
</dbReference>
<evidence type="ECO:0000256" key="17">
    <source>
        <dbReference type="ARBA" id="ARBA00081049"/>
    </source>
</evidence>
<evidence type="ECO:0000256" key="2">
    <source>
        <dbReference type="ARBA" id="ARBA00008883"/>
    </source>
</evidence>
<dbReference type="InterPro" id="IPR050445">
    <property type="entry name" value="Bact_polysacc_biosynth/exp"/>
</dbReference>
<dbReference type="eggNOG" id="COG0489">
    <property type="taxonomic scope" value="Bacteria"/>
</dbReference>
<dbReference type="KEGG" id="bph:Bphy_3276"/>
<comment type="subcellular location">
    <subcellularLocation>
        <location evidence="1">Cell inner membrane</location>
        <topology evidence="1">Multi-pass membrane protein</topology>
    </subcellularLocation>
</comment>
<dbReference type="AlphaFoldDB" id="B2JS55"/>
<evidence type="ECO:0000256" key="5">
    <source>
        <dbReference type="ARBA" id="ARBA00022679"/>
    </source>
</evidence>
<dbReference type="InterPro" id="IPR025669">
    <property type="entry name" value="AAA_dom"/>
</dbReference>
<dbReference type="Pfam" id="PF23607">
    <property type="entry name" value="WZC_N"/>
    <property type="match status" value="1"/>
</dbReference>
<keyword evidence="7" id="KW-0547">Nucleotide-binding</keyword>
<dbReference type="PANTHER" id="PTHR32309">
    <property type="entry name" value="TYROSINE-PROTEIN KINASE"/>
    <property type="match status" value="1"/>
</dbReference>
<keyword evidence="4" id="KW-0997">Cell inner membrane</keyword>
<evidence type="ECO:0000313" key="22">
    <source>
        <dbReference type="EMBL" id="ACC72432.1"/>
    </source>
</evidence>
<keyword evidence="8" id="KW-0418">Kinase</keyword>
<dbReference type="InterPro" id="IPR032807">
    <property type="entry name" value="GNVR"/>
</dbReference>
<evidence type="ECO:0000313" key="23">
    <source>
        <dbReference type="Proteomes" id="UP000001192"/>
    </source>
</evidence>
<dbReference type="GO" id="GO:0005886">
    <property type="term" value="C:plasma membrane"/>
    <property type="evidence" value="ECO:0007669"/>
    <property type="project" value="UniProtKB-SubCell"/>
</dbReference>
<evidence type="ECO:0000259" key="21">
    <source>
        <dbReference type="Pfam" id="PF13807"/>
    </source>
</evidence>
<evidence type="ECO:0000256" key="6">
    <source>
        <dbReference type="ARBA" id="ARBA00022692"/>
    </source>
</evidence>
<dbReference type="FunFam" id="3.40.50.300:FF:000527">
    <property type="entry name" value="Tyrosine-protein kinase etk"/>
    <property type="match status" value="1"/>
</dbReference>
<comment type="function">
    <text evidence="15">Probably involved in polymerization and/or export of exopolysaccharide EPS I which functions as a virulence factor. May be involved in an ATP-dependent process in the pathway for EPS I production, possibly export of the trimeric repeat units across the inner membrane or their polymerization.</text>
</comment>
<dbReference type="EMBL" id="CP001044">
    <property type="protein sequence ID" value="ACC72432.1"/>
    <property type="molecule type" value="Genomic_DNA"/>
</dbReference>
<dbReference type="PANTHER" id="PTHR32309:SF32">
    <property type="entry name" value="TYROSINE-PROTEIN KINASE ETK-RELATED"/>
    <property type="match status" value="1"/>
</dbReference>
<dbReference type="Proteomes" id="UP000001192">
    <property type="component" value="Chromosome 2"/>
</dbReference>
<feature type="domain" description="AAA" evidence="20">
    <location>
        <begin position="554"/>
        <end position="686"/>
    </location>
</feature>
<proteinExistence type="inferred from homology"/>
<evidence type="ECO:0000256" key="8">
    <source>
        <dbReference type="ARBA" id="ARBA00022777"/>
    </source>
</evidence>
<dbReference type="GO" id="GO:0005524">
    <property type="term" value="F:ATP binding"/>
    <property type="evidence" value="ECO:0007669"/>
    <property type="project" value="UniProtKB-KW"/>
</dbReference>
<dbReference type="OrthoDB" id="9808257at2"/>
<evidence type="ECO:0000259" key="20">
    <source>
        <dbReference type="Pfam" id="PF13614"/>
    </source>
</evidence>
<evidence type="ECO:0000256" key="15">
    <source>
        <dbReference type="ARBA" id="ARBA00054296"/>
    </source>
</evidence>
<keyword evidence="3" id="KW-1003">Cell membrane</keyword>
<keyword evidence="10 18" id="KW-1133">Transmembrane helix</keyword>
<keyword evidence="12" id="KW-0829">Tyrosine-protein kinase</keyword>
<dbReference type="SUPFAM" id="SSF52540">
    <property type="entry name" value="P-loop containing nucleoside triphosphate hydrolases"/>
    <property type="match status" value="1"/>
</dbReference>
<dbReference type="GO" id="GO:0042802">
    <property type="term" value="F:identical protein binding"/>
    <property type="evidence" value="ECO:0007669"/>
    <property type="project" value="UniProtKB-ARBA"/>
</dbReference>
<evidence type="ECO:0000256" key="11">
    <source>
        <dbReference type="ARBA" id="ARBA00023136"/>
    </source>
</evidence>
<evidence type="ECO:0000256" key="3">
    <source>
        <dbReference type="ARBA" id="ARBA00022475"/>
    </source>
</evidence>
<dbReference type="RefSeq" id="WP_012402605.1">
    <property type="nucleotide sequence ID" value="NC_010623.1"/>
</dbReference>
<feature type="domain" description="Tyrosine-protein kinase G-rich" evidence="21">
    <location>
        <begin position="383"/>
        <end position="464"/>
    </location>
</feature>
<dbReference type="InterPro" id="IPR005702">
    <property type="entry name" value="Wzc-like_C"/>
</dbReference>
<evidence type="ECO:0000256" key="9">
    <source>
        <dbReference type="ARBA" id="ARBA00022840"/>
    </source>
</evidence>
<evidence type="ECO:0000256" key="13">
    <source>
        <dbReference type="ARBA" id="ARBA00023169"/>
    </source>
</evidence>
<reference evidence="23" key="1">
    <citation type="journal article" date="2014" name="Stand. Genomic Sci.">
        <title>Complete genome sequence of Burkholderia phymatum STM815(T), a broad host range and efficient nitrogen-fixing symbiont of Mimosa species.</title>
        <authorList>
            <person name="Moulin L."/>
            <person name="Klonowska A."/>
            <person name="Caroline B."/>
            <person name="Booth K."/>
            <person name="Vriezen J.A."/>
            <person name="Melkonian R."/>
            <person name="James E.K."/>
            <person name="Young J.P."/>
            <person name="Bena G."/>
            <person name="Hauser L."/>
            <person name="Land M."/>
            <person name="Kyrpides N."/>
            <person name="Bruce D."/>
            <person name="Chain P."/>
            <person name="Copeland A."/>
            <person name="Pitluck S."/>
            <person name="Woyke T."/>
            <person name="Lizotte-Waniewski M."/>
            <person name="Bristow J."/>
            <person name="Riley M."/>
        </authorList>
    </citation>
    <scope>NUCLEOTIDE SEQUENCE [LARGE SCALE GENOMIC DNA]</scope>
    <source>
        <strain evidence="23">DSM 17167 / CIP 108236 / LMG 21445 / STM815</strain>
    </source>
</reference>
<evidence type="ECO:0000256" key="10">
    <source>
        <dbReference type="ARBA" id="ARBA00022989"/>
    </source>
</evidence>
<dbReference type="Gene3D" id="3.40.50.300">
    <property type="entry name" value="P-loop containing nucleotide triphosphate hydrolases"/>
    <property type="match status" value="1"/>
</dbReference>
<evidence type="ECO:0000256" key="1">
    <source>
        <dbReference type="ARBA" id="ARBA00004429"/>
    </source>
</evidence>
<keyword evidence="11 18" id="KW-0472">Membrane</keyword>
<protein>
    <recommendedName>
        <fullName evidence="16">Putative tyrosine-protein kinase EpsB</fullName>
    </recommendedName>
    <alternativeName>
        <fullName evidence="17">EPS I polysaccharide export protein EpsB</fullName>
    </alternativeName>
</protein>
<accession>B2JS55</accession>
<dbReference type="Pfam" id="PF02706">
    <property type="entry name" value="Wzz"/>
    <property type="match status" value="1"/>
</dbReference>
<keyword evidence="5 22" id="KW-0808">Transferase</keyword>
<dbReference type="HOGENOM" id="CLU_009912_0_0_4"/>
<comment type="catalytic activity">
    <reaction evidence="14">
        <text>L-tyrosyl-[protein] + ATP = O-phospho-L-tyrosyl-[protein] + ADP + H(+)</text>
        <dbReference type="Rhea" id="RHEA:10596"/>
        <dbReference type="Rhea" id="RHEA-COMP:10136"/>
        <dbReference type="Rhea" id="RHEA-COMP:20101"/>
        <dbReference type="ChEBI" id="CHEBI:15378"/>
        <dbReference type="ChEBI" id="CHEBI:30616"/>
        <dbReference type="ChEBI" id="CHEBI:46858"/>
        <dbReference type="ChEBI" id="CHEBI:61978"/>
        <dbReference type="ChEBI" id="CHEBI:456216"/>
    </reaction>
</comment>
<evidence type="ECO:0000259" key="19">
    <source>
        <dbReference type="Pfam" id="PF02706"/>
    </source>
</evidence>
<keyword evidence="23" id="KW-1185">Reference proteome</keyword>
<feature type="transmembrane region" description="Helical" evidence="18">
    <location>
        <begin position="28"/>
        <end position="46"/>
    </location>
</feature>
<gene>
    <name evidence="22" type="ordered locus">Bphy_3276</name>
</gene>
<evidence type="ECO:0000256" key="4">
    <source>
        <dbReference type="ARBA" id="ARBA00022519"/>
    </source>
</evidence>
<keyword evidence="6 18" id="KW-0812">Transmembrane</keyword>
<dbReference type="InterPro" id="IPR003856">
    <property type="entry name" value="LPS_length_determ_N"/>
</dbReference>
<dbReference type="Pfam" id="PF13614">
    <property type="entry name" value="AAA_31"/>
    <property type="match status" value="1"/>
</dbReference>
<evidence type="ECO:0000256" key="16">
    <source>
        <dbReference type="ARBA" id="ARBA00067833"/>
    </source>
</evidence>
<feature type="domain" description="Polysaccharide chain length determinant N-terminal" evidence="19">
    <location>
        <begin position="11"/>
        <end position="103"/>
    </location>
</feature>
<evidence type="ECO:0000256" key="14">
    <source>
        <dbReference type="ARBA" id="ARBA00053015"/>
    </source>
</evidence>
<evidence type="ECO:0000256" key="18">
    <source>
        <dbReference type="SAM" id="Phobius"/>
    </source>
</evidence>
<dbReference type="Pfam" id="PF13807">
    <property type="entry name" value="GNVR"/>
    <property type="match status" value="1"/>
</dbReference>
<evidence type="ECO:0000256" key="12">
    <source>
        <dbReference type="ARBA" id="ARBA00023137"/>
    </source>
</evidence>
<sequence length="736" mass="80197">MSSETKLKRDDEIDFRNILGALIDHKRLILIITGTFVTLSVLYSILTAPVYEADAMLQVEHRLPTGGTMMAGMDQLLNTANAEAVTEIALITSRSVVGKAVNALKLYVDARPRTFPLIGSLINRHFVSSDAVSVAKPLLGLRRYGWGGEELKFDQLDVPDSLLGENLTLEAEGGGSFIMNDSHGDIILHGKVGKPVHAGGVSVLISRLKANPGTLFDVQRNSSLSVVERLQLDVVALEQGKDSGIVSISYQNEDPTLATRTLQEITQEYVRQNVARNSEEAAKSLQFVRDQLPKVRGELEKAQTALKDFELSSHSVDIGLETKALLDQVVSVETNIQQVRMQQVDAQQRFQAGQPTLRVLDDQLAQLNSKKASLKAQISNLPDTQRHLLQLTRDVEVSSRTYTDLLTQAQQLDVARAGTVGNVRVVDVPEVDTTAPVRPRRSMIILCGLFAGLAVSMLTVYIKRTFNLGIVDPSELEAIGIAVSTSIPFSEEMKNVDEPTSANNGTRPTKPRLLALDKPNAVAIEALRGLQTSLHFDGFNLPNKVLMVTGISQSVGKTFVACNLATVFAQSGRRVLLVDGDMRRGIGHANFGVSAGVGLSDLLDGSRGFDEVVHKQQGHTGLDFVSRGTIPQNPTELLMSGKLGRFLDEVKGRYDLIIVDTPPILAVTDAAIIGNHADASLMVVRCGVSEVREVQIATDRLRQAGIEIKGVVFNAVEPRTFGYMKYSQYKYESDSE</sequence>
<dbReference type="STRING" id="391038.Bphy_3276"/>
<name>B2JS55_PARP8</name>
<dbReference type="CDD" id="cd05387">
    <property type="entry name" value="BY-kinase"/>
    <property type="match status" value="1"/>
</dbReference>
<evidence type="ECO:0000256" key="7">
    <source>
        <dbReference type="ARBA" id="ARBA00022741"/>
    </source>
</evidence>
<dbReference type="InterPro" id="IPR027417">
    <property type="entry name" value="P-loop_NTPase"/>
</dbReference>
<dbReference type="GO" id="GO:0004713">
    <property type="term" value="F:protein tyrosine kinase activity"/>
    <property type="evidence" value="ECO:0007669"/>
    <property type="project" value="UniProtKB-KW"/>
</dbReference>
<keyword evidence="9" id="KW-0067">ATP-binding</keyword>
<keyword evidence="13" id="KW-0270">Exopolysaccharide synthesis</keyword>